<organism evidence="5 6">
    <name type="scientific">Candidatus Nitrospira nitrificans</name>
    <dbReference type="NCBI Taxonomy" id="1742973"/>
    <lineage>
        <taxon>Bacteria</taxon>
        <taxon>Pseudomonadati</taxon>
        <taxon>Nitrospirota</taxon>
        <taxon>Nitrospiria</taxon>
        <taxon>Nitrospirales</taxon>
        <taxon>Nitrospiraceae</taxon>
        <taxon>Nitrospira</taxon>
    </lineage>
</organism>
<evidence type="ECO:0000313" key="6">
    <source>
        <dbReference type="Proteomes" id="UP000198736"/>
    </source>
</evidence>
<dbReference type="InterPro" id="IPR017939">
    <property type="entry name" value="G-Glutamylcylcotransferase"/>
</dbReference>
<dbReference type="PANTHER" id="PTHR12935">
    <property type="entry name" value="GAMMA-GLUTAMYLCYCLOTRANSFERASE"/>
    <property type="match status" value="1"/>
</dbReference>
<dbReference type="GO" id="GO:0003839">
    <property type="term" value="F:gamma-glutamylcyclotransferase activity"/>
    <property type="evidence" value="ECO:0007669"/>
    <property type="project" value="InterPro"/>
</dbReference>
<keyword evidence="1" id="KW-0456">Lyase</keyword>
<evidence type="ECO:0000256" key="1">
    <source>
        <dbReference type="ARBA" id="ARBA00023239"/>
    </source>
</evidence>
<gene>
    <name evidence="5" type="ORF">COMA2_300003</name>
</gene>
<dbReference type="CDD" id="cd06661">
    <property type="entry name" value="GGCT_like"/>
    <property type="match status" value="1"/>
</dbReference>
<keyword evidence="6" id="KW-1185">Reference proteome</keyword>
<dbReference type="Pfam" id="PF13772">
    <property type="entry name" value="AIG2_2"/>
    <property type="match status" value="1"/>
</dbReference>
<feature type="active site" description="Proton acceptor" evidence="2">
    <location>
        <position position="54"/>
    </location>
</feature>
<dbReference type="Gene3D" id="3.10.490.10">
    <property type="entry name" value="Gamma-glutamyl cyclotransferase-like"/>
    <property type="match status" value="1"/>
</dbReference>
<dbReference type="OrthoDB" id="158990at2"/>
<feature type="region of interest" description="Disordered" evidence="4">
    <location>
        <begin position="122"/>
        <end position="142"/>
    </location>
</feature>
<proteinExistence type="predicted"/>
<sequence>MSSRSVRTCARLRFNKRSQDGSGKANVEPDPAGEVWGVLYALPDHHLAVLDRGEGQGYARRREIVRTRAGADVHAWVYVAVSPAADPTLRPYGWYKRFLVEGAREHRLPDPYVKTLEAIESMDDPNAARDRQKRSLSCEAAG</sequence>
<dbReference type="EMBL" id="CZPZ01000024">
    <property type="protein sequence ID" value="CUS37647.1"/>
    <property type="molecule type" value="Genomic_DNA"/>
</dbReference>
<evidence type="ECO:0000256" key="3">
    <source>
        <dbReference type="PIRSR" id="PIRSR617939-2"/>
    </source>
</evidence>
<feature type="binding site" evidence="3">
    <location>
        <position position="95"/>
    </location>
    <ligand>
        <name>substrate</name>
    </ligand>
</feature>
<evidence type="ECO:0000256" key="2">
    <source>
        <dbReference type="PIRSR" id="PIRSR617939-1"/>
    </source>
</evidence>
<dbReference type="InterPro" id="IPR036568">
    <property type="entry name" value="GGCT-like_sf"/>
</dbReference>
<protein>
    <recommendedName>
        <fullName evidence="7">Gamma-glutamylcyclotransferase</fullName>
    </recommendedName>
</protein>
<name>A0A0S4LK49_9BACT</name>
<accession>A0A0S4LK49</accession>
<dbReference type="InterPro" id="IPR013024">
    <property type="entry name" value="GGCT-like"/>
</dbReference>
<evidence type="ECO:0008006" key="7">
    <source>
        <dbReference type="Google" id="ProtNLM"/>
    </source>
</evidence>
<dbReference type="SUPFAM" id="SSF110857">
    <property type="entry name" value="Gamma-glutamyl cyclotransferase-like"/>
    <property type="match status" value="1"/>
</dbReference>
<dbReference type="STRING" id="1742973.COMA2_300003"/>
<dbReference type="AlphaFoldDB" id="A0A0S4LK49"/>
<reference evidence="6" key="1">
    <citation type="submission" date="2015-10" db="EMBL/GenBank/DDBJ databases">
        <authorList>
            <person name="Luecker S."/>
            <person name="Luecker S."/>
        </authorList>
    </citation>
    <scope>NUCLEOTIDE SEQUENCE [LARGE SCALE GENOMIC DNA]</scope>
</reference>
<evidence type="ECO:0000313" key="5">
    <source>
        <dbReference type="EMBL" id="CUS37647.1"/>
    </source>
</evidence>
<dbReference type="Proteomes" id="UP000198736">
    <property type="component" value="Unassembled WGS sequence"/>
</dbReference>
<evidence type="ECO:0000256" key="4">
    <source>
        <dbReference type="SAM" id="MobiDB-lite"/>
    </source>
</evidence>
<dbReference type="RefSeq" id="WP_090899437.1">
    <property type="nucleotide sequence ID" value="NZ_CZPZ01000024.1"/>
</dbReference>
<dbReference type="PANTHER" id="PTHR12935:SF0">
    <property type="entry name" value="GAMMA-GLUTAMYLCYCLOTRANSFERASE"/>
    <property type="match status" value="1"/>
</dbReference>